<keyword evidence="3" id="KW-0336">GPI-anchor</keyword>
<keyword evidence="8" id="KW-0449">Lipoprotein</keyword>
<keyword evidence="12" id="KW-1185">Reference proteome</keyword>
<gene>
    <name evidence="11" type="ORF">CCAM_LOCUS27399</name>
</gene>
<dbReference type="FunFam" id="1.20.58.1040:FF:000001">
    <property type="entry name" value="Glucan endo-1,3-beta-glucosidase 4"/>
    <property type="match status" value="1"/>
</dbReference>
<accession>A0A484M9Q8</accession>
<evidence type="ECO:0000313" key="12">
    <source>
        <dbReference type="Proteomes" id="UP000595140"/>
    </source>
</evidence>
<organism evidence="11 12">
    <name type="scientific">Cuscuta campestris</name>
    <dbReference type="NCBI Taxonomy" id="132261"/>
    <lineage>
        <taxon>Eukaryota</taxon>
        <taxon>Viridiplantae</taxon>
        <taxon>Streptophyta</taxon>
        <taxon>Embryophyta</taxon>
        <taxon>Tracheophyta</taxon>
        <taxon>Spermatophyta</taxon>
        <taxon>Magnoliopsida</taxon>
        <taxon>eudicotyledons</taxon>
        <taxon>Gunneridae</taxon>
        <taxon>Pentapetalae</taxon>
        <taxon>asterids</taxon>
        <taxon>lamiids</taxon>
        <taxon>Solanales</taxon>
        <taxon>Convolvulaceae</taxon>
        <taxon>Cuscuteae</taxon>
        <taxon>Cuscuta</taxon>
        <taxon>Cuscuta subgen. Grammica</taxon>
        <taxon>Cuscuta sect. Cleistogrammica</taxon>
    </lineage>
</organism>
<dbReference type="PRINTS" id="PR01217">
    <property type="entry name" value="PRICHEXTENSN"/>
</dbReference>
<evidence type="ECO:0000256" key="6">
    <source>
        <dbReference type="ARBA" id="ARBA00023157"/>
    </source>
</evidence>
<dbReference type="Proteomes" id="UP000595140">
    <property type="component" value="Unassembled WGS sequence"/>
</dbReference>
<dbReference type="GO" id="GO:0009506">
    <property type="term" value="C:plasmodesma"/>
    <property type="evidence" value="ECO:0007669"/>
    <property type="project" value="UniProtKB-ARBA"/>
</dbReference>
<evidence type="ECO:0000256" key="8">
    <source>
        <dbReference type="ARBA" id="ARBA00023288"/>
    </source>
</evidence>
<dbReference type="SMART" id="SM00768">
    <property type="entry name" value="X8"/>
    <property type="match status" value="1"/>
</dbReference>
<evidence type="ECO:0000256" key="4">
    <source>
        <dbReference type="ARBA" id="ARBA00022729"/>
    </source>
</evidence>
<evidence type="ECO:0000256" key="9">
    <source>
        <dbReference type="SAM" id="MobiDB-lite"/>
    </source>
</evidence>
<keyword evidence="6" id="KW-1015">Disulfide bond</keyword>
<feature type="region of interest" description="Disordered" evidence="9">
    <location>
        <begin position="180"/>
        <end position="292"/>
    </location>
</feature>
<dbReference type="PANTHER" id="PTHR31044:SF28">
    <property type="entry name" value="CARBOHYDRATE-BINDING X8 DOMAIN SUPERFAMILY PROTEIN"/>
    <property type="match status" value="1"/>
</dbReference>
<keyword evidence="7" id="KW-0325">Glycoprotein</keyword>
<sequence length="454" mass="48750">MFLPSRLLLFILAGRLSFRSYPLVLLLLGLGRVSIICLITPLTLLHSAVLWVSVLWKEQYSSLPSLLIPVHSPLQLLQSGFYPIHMVPGLLDVRSNRVPRVTFCFLFLAGRPAVLGLILRTRFDPPGCDAREPYGASFHSQVASSVKTLKRFDVYLPLDSSPNPSSQPYDVSSPLNLPPYESLAPIPSPDENNPPYCVYPPPSATLPSPGGGYIPSPSFPTPRSPPQIVPSPAEPVHSPPQIVPGPSEPVHSPPPIVPSPSEPVQSPPPIVPSPPEPVQSPPQTVPSPTVPVQRPPMIVPSPNEPGVSPPQFVPSPTRPFVSPPYINPSPTEPVPSPPRAGGPFLPPVVYPPPTAPPPPSTTPPTALWCVAKPAVPEPIIQEAMNYACASGADCDQIQPNGVCFQPDTLFAHASYAFNSYWQRTKQAGGTCEFGSTAMLVTVDPSYDGCHFTYM</sequence>
<dbReference type="PANTHER" id="PTHR31044">
    <property type="entry name" value="BETA-1,3 GLUCANASE"/>
    <property type="match status" value="1"/>
</dbReference>
<comment type="subcellular location">
    <subcellularLocation>
        <location evidence="1">Cell membrane</location>
        <topology evidence="1">Lipid-anchor</topology>
        <topology evidence="1">GPI-anchor</topology>
    </subcellularLocation>
</comment>
<proteinExistence type="predicted"/>
<dbReference type="Gene3D" id="1.20.58.1040">
    <property type="match status" value="1"/>
</dbReference>
<dbReference type="OrthoDB" id="1303536at2759"/>
<dbReference type="InterPro" id="IPR012946">
    <property type="entry name" value="X8"/>
</dbReference>
<dbReference type="GO" id="GO:0005886">
    <property type="term" value="C:plasma membrane"/>
    <property type="evidence" value="ECO:0007669"/>
    <property type="project" value="UniProtKB-SubCell"/>
</dbReference>
<evidence type="ECO:0000256" key="7">
    <source>
        <dbReference type="ARBA" id="ARBA00023180"/>
    </source>
</evidence>
<evidence type="ECO:0000256" key="5">
    <source>
        <dbReference type="ARBA" id="ARBA00023136"/>
    </source>
</evidence>
<evidence type="ECO:0000256" key="1">
    <source>
        <dbReference type="ARBA" id="ARBA00004609"/>
    </source>
</evidence>
<dbReference type="GO" id="GO:0098552">
    <property type="term" value="C:side of membrane"/>
    <property type="evidence" value="ECO:0007669"/>
    <property type="project" value="UniProtKB-KW"/>
</dbReference>
<keyword evidence="4" id="KW-0732">Signal</keyword>
<dbReference type="AlphaFoldDB" id="A0A484M9Q8"/>
<evidence type="ECO:0000256" key="2">
    <source>
        <dbReference type="ARBA" id="ARBA00022475"/>
    </source>
</evidence>
<dbReference type="EMBL" id="OOIL02002953">
    <property type="protein sequence ID" value="VFQ85623.1"/>
    <property type="molecule type" value="Genomic_DNA"/>
</dbReference>
<reference evidence="11 12" key="1">
    <citation type="submission" date="2018-04" db="EMBL/GenBank/DDBJ databases">
        <authorList>
            <person name="Vogel A."/>
        </authorList>
    </citation>
    <scope>NUCLEOTIDE SEQUENCE [LARGE SCALE GENOMIC DNA]</scope>
</reference>
<name>A0A484M9Q8_9ASTE</name>
<keyword evidence="5" id="KW-0472">Membrane</keyword>
<feature type="compositionally biased region" description="Pro residues" evidence="9">
    <location>
        <begin position="217"/>
        <end position="292"/>
    </location>
</feature>
<evidence type="ECO:0000259" key="10">
    <source>
        <dbReference type="SMART" id="SM00768"/>
    </source>
</evidence>
<dbReference type="InterPro" id="IPR044788">
    <property type="entry name" value="X8_dom_prot"/>
</dbReference>
<dbReference type="Pfam" id="PF07983">
    <property type="entry name" value="X8"/>
    <property type="match status" value="1"/>
</dbReference>
<keyword evidence="2" id="KW-1003">Cell membrane</keyword>
<evidence type="ECO:0000313" key="11">
    <source>
        <dbReference type="EMBL" id="VFQ85623.1"/>
    </source>
</evidence>
<evidence type="ECO:0000256" key="3">
    <source>
        <dbReference type="ARBA" id="ARBA00022622"/>
    </source>
</evidence>
<protein>
    <recommendedName>
        <fullName evidence="10">X8 domain-containing protein</fullName>
    </recommendedName>
</protein>
<feature type="domain" description="X8" evidence="10">
    <location>
        <begin position="367"/>
        <end position="451"/>
    </location>
</feature>